<dbReference type="SUPFAM" id="SSF56349">
    <property type="entry name" value="DNA breaking-rejoining enzymes"/>
    <property type="match status" value="1"/>
</dbReference>
<name>A0ABP7YSC2_9ACTN</name>
<protein>
    <recommendedName>
        <fullName evidence="5">Tyr recombinase domain-containing protein</fullName>
    </recommendedName>
</protein>
<comment type="caution">
    <text evidence="3">The sequence shown here is derived from an EMBL/GenBank/DDBJ whole genome shotgun (WGS) entry which is preliminary data.</text>
</comment>
<sequence length="132" mass="14742">MLILTLGLRRGQVPGLRWADVDLEAEEVRTGRRLQRINGRLQRETKTEASDAALPLVDIGTTAPWERRRDQEAARENAPSGRGPTSRVRGAPSNRGTPTPASRRHATRRACAGFTGKTCARSVWPWTFIRAW</sequence>
<evidence type="ECO:0000313" key="3">
    <source>
        <dbReference type="EMBL" id="GAA4140524.1"/>
    </source>
</evidence>
<proteinExistence type="predicted"/>
<accession>A0ABP7YSC2</accession>
<dbReference type="InterPro" id="IPR011010">
    <property type="entry name" value="DNA_brk_join_enz"/>
</dbReference>
<evidence type="ECO:0000256" key="1">
    <source>
        <dbReference type="ARBA" id="ARBA00023172"/>
    </source>
</evidence>
<organism evidence="3 4">
    <name type="scientific">Actinomadura keratinilytica</name>
    <dbReference type="NCBI Taxonomy" id="547461"/>
    <lineage>
        <taxon>Bacteria</taxon>
        <taxon>Bacillati</taxon>
        <taxon>Actinomycetota</taxon>
        <taxon>Actinomycetes</taxon>
        <taxon>Streptosporangiales</taxon>
        <taxon>Thermomonosporaceae</taxon>
        <taxon>Actinomadura</taxon>
    </lineage>
</organism>
<reference evidence="4" key="1">
    <citation type="journal article" date="2019" name="Int. J. Syst. Evol. Microbiol.">
        <title>The Global Catalogue of Microorganisms (GCM) 10K type strain sequencing project: providing services to taxonomists for standard genome sequencing and annotation.</title>
        <authorList>
            <consortium name="The Broad Institute Genomics Platform"/>
            <consortium name="The Broad Institute Genome Sequencing Center for Infectious Disease"/>
            <person name="Wu L."/>
            <person name="Ma J."/>
        </authorList>
    </citation>
    <scope>NUCLEOTIDE SEQUENCE [LARGE SCALE GENOMIC DNA]</scope>
    <source>
        <strain evidence="4">JCM 17316</strain>
    </source>
</reference>
<evidence type="ECO:0000256" key="2">
    <source>
        <dbReference type="SAM" id="MobiDB-lite"/>
    </source>
</evidence>
<dbReference type="EMBL" id="BAABDO010000033">
    <property type="protein sequence ID" value="GAA4140524.1"/>
    <property type="molecule type" value="Genomic_DNA"/>
</dbReference>
<feature type="compositionally biased region" description="Basic and acidic residues" evidence="2">
    <location>
        <begin position="65"/>
        <end position="75"/>
    </location>
</feature>
<keyword evidence="1" id="KW-0233">DNA recombination</keyword>
<feature type="region of interest" description="Disordered" evidence="2">
    <location>
        <begin position="56"/>
        <end position="109"/>
    </location>
</feature>
<evidence type="ECO:0008006" key="5">
    <source>
        <dbReference type="Google" id="ProtNLM"/>
    </source>
</evidence>
<dbReference type="Proteomes" id="UP001500266">
    <property type="component" value="Unassembled WGS sequence"/>
</dbReference>
<evidence type="ECO:0000313" key="4">
    <source>
        <dbReference type="Proteomes" id="UP001500266"/>
    </source>
</evidence>
<keyword evidence="4" id="KW-1185">Reference proteome</keyword>
<dbReference type="Gene3D" id="1.10.443.10">
    <property type="entry name" value="Intergrase catalytic core"/>
    <property type="match status" value="1"/>
</dbReference>
<gene>
    <name evidence="3" type="ORF">GCM10022416_27780</name>
</gene>
<dbReference type="InterPro" id="IPR013762">
    <property type="entry name" value="Integrase-like_cat_sf"/>
</dbReference>